<evidence type="ECO:0000313" key="3">
    <source>
        <dbReference type="EMBL" id="ORY38893.1"/>
    </source>
</evidence>
<evidence type="ECO:0000256" key="1">
    <source>
        <dbReference type="SAM" id="MobiDB-lite"/>
    </source>
</evidence>
<keyword evidence="2" id="KW-0812">Transmembrane</keyword>
<sequence length="224" mass="24800">MQDQTNSPGFNHGVTALAIFASICCTPVLACIGYCCIDESNFIIRTSYTRGIGFGYIIWGTGLLAFLVILYVRLDILPDFGLECWFLAPLGIICLFIGWSQLRNSRRDLEERVHPTAIVFPVYQPGPGYGPETAMQYNPPQYPVYSTTAQYGQPQYQPYRAPSPVYIQQDSGAAPYYSQPQAAAYTAYPTYGAQPQYPTPLPPPSPVHYSPSPVRYSTSSPTNP</sequence>
<dbReference type="STRING" id="329046.A0A1Y2BVY3"/>
<feature type="region of interest" description="Disordered" evidence="1">
    <location>
        <begin position="193"/>
        <end position="224"/>
    </location>
</feature>
<feature type="transmembrane region" description="Helical" evidence="2">
    <location>
        <begin position="56"/>
        <end position="74"/>
    </location>
</feature>
<protein>
    <submittedName>
        <fullName evidence="3">Uncharacterized protein</fullName>
    </submittedName>
</protein>
<comment type="caution">
    <text evidence="3">The sequence shown here is derived from an EMBL/GenBank/DDBJ whole genome shotgun (WGS) entry which is preliminary data.</text>
</comment>
<proteinExistence type="predicted"/>
<feature type="compositionally biased region" description="Low complexity" evidence="1">
    <location>
        <begin position="207"/>
        <end position="217"/>
    </location>
</feature>
<keyword evidence="2" id="KW-0472">Membrane</keyword>
<dbReference type="Proteomes" id="UP000193642">
    <property type="component" value="Unassembled WGS sequence"/>
</dbReference>
<keyword evidence="2" id="KW-1133">Transmembrane helix</keyword>
<feature type="transmembrane region" description="Helical" evidence="2">
    <location>
        <begin position="80"/>
        <end position="99"/>
    </location>
</feature>
<dbReference type="AlphaFoldDB" id="A0A1Y2BVY3"/>
<reference evidence="3 4" key="1">
    <citation type="submission" date="2016-07" db="EMBL/GenBank/DDBJ databases">
        <title>Pervasive Adenine N6-methylation of Active Genes in Fungi.</title>
        <authorList>
            <consortium name="DOE Joint Genome Institute"/>
            <person name="Mondo S.J."/>
            <person name="Dannebaum R.O."/>
            <person name="Kuo R.C."/>
            <person name="Labutti K."/>
            <person name="Haridas S."/>
            <person name="Kuo A."/>
            <person name="Salamov A."/>
            <person name="Ahrendt S.R."/>
            <person name="Lipzen A."/>
            <person name="Sullivan W."/>
            <person name="Andreopoulos W.B."/>
            <person name="Clum A."/>
            <person name="Lindquist E."/>
            <person name="Daum C."/>
            <person name="Ramamoorthy G.K."/>
            <person name="Gryganskyi A."/>
            <person name="Culley D."/>
            <person name="Magnuson J.K."/>
            <person name="James T.Y."/>
            <person name="O'Malley M.A."/>
            <person name="Stajich J.E."/>
            <person name="Spatafora J.W."/>
            <person name="Visel A."/>
            <person name="Grigoriev I.V."/>
        </authorList>
    </citation>
    <scope>NUCLEOTIDE SEQUENCE [LARGE SCALE GENOMIC DNA]</scope>
    <source>
        <strain evidence="3 4">JEL800</strain>
    </source>
</reference>
<feature type="transmembrane region" description="Helical" evidence="2">
    <location>
        <begin position="12"/>
        <end position="35"/>
    </location>
</feature>
<dbReference type="EMBL" id="MCGO01000042">
    <property type="protein sequence ID" value="ORY38893.1"/>
    <property type="molecule type" value="Genomic_DNA"/>
</dbReference>
<evidence type="ECO:0000313" key="4">
    <source>
        <dbReference type="Proteomes" id="UP000193642"/>
    </source>
</evidence>
<accession>A0A1Y2BVY3</accession>
<keyword evidence="4" id="KW-1185">Reference proteome</keyword>
<feature type="compositionally biased region" description="Pro residues" evidence="1">
    <location>
        <begin position="197"/>
        <end position="206"/>
    </location>
</feature>
<organism evidence="3 4">
    <name type="scientific">Rhizoclosmatium globosum</name>
    <dbReference type="NCBI Taxonomy" id="329046"/>
    <lineage>
        <taxon>Eukaryota</taxon>
        <taxon>Fungi</taxon>
        <taxon>Fungi incertae sedis</taxon>
        <taxon>Chytridiomycota</taxon>
        <taxon>Chytridiomycota incertae sedis</taxon>
        <taxon>Chytridiomycetes</taxon>
        <taxon>Chytridiales</taxon>
        <taxon>Chytriomycetaceae</taxon>
        <taxon>Rhizoclosmatium</taxon>
    </lineage>
</organism>
<name>A0A1Y2BVY3_9FUNG</name>
<gene>
    <name evidence="3" type="ORF">BCR33DRAFT_423616</name>
</gene>
<evidence type="ECO:0000256" key="2">
    <source>
        <dbReference type="SAM" id="Phobius"/>
    </source>
</evidence>